<name>A0A451D7U6_9GAMM</name>
<keyword evidence="9 10" id="KW-0143">Chaperone</keyword>
<keyword evidence="7 10" id="KW-0574">Periplasm</keyword>
<dbReference type="RefSeq" id="WP_157992483.1">
    <property type="nucleotide sequence ID" value="NZ_LR217713.1"/>
</dbReference>
<proteinExistence type="inferred from homology"/>
<dbReference type="HAMAP" id="MF_00240">
    <property type="entry name" value="LolA"/>
    <property type="match status" value="1"/>
</dbReference>
<evidence type="ECO:0000256" key="1">
    <source>
        <dbReference type="ARBA" id="ARBA00004418"/>
    </source>
</evidence>
<organism evidence="11 12">
    <name type="scientific">Candidatus Erwinia haradaeae</name>
    <dbReference type="NCBI Taxonomy" id="1922217"/>
    <lineage>
        <taxon>Bacteria</taxon>
        <taxon>Pseudomonadati</taxon>
        <taxon>Pseudomonadota</taxon>
        <taxon>Gammaproteobacteria</taxon>
        <taxon>Enterobacterales</taxon>
        <taxon>Erwiniaceae</taxon>
        <taxon>Erwinia</taxon>
    </lineage>
</organism>
<dbReference type="NCBIfam" id="TIGR00547">
    <property type="entry name" value="lolA"/>
    <property type="match status" value="1"/>
</dbReference>
<reference evidence="11 12" key="1">
    <citation type="submission" date="2019-02" db="EMBL/GenBank/DDBJ databases">
        <authorList>
            <person name="Manzano-Marin A."/>
            <person name="Manzano-Marin A."/>
        </authorList>
    </citation>
    <scope>NUCLEOTIDE SEQUENCE [LARGE SCALE GENOMIC DNA]</scope>
    <source>
        <strain evidence="11 12">ErCicurvipes</strain>
    </source>
</reference>
<sequence length="202" mass="23792" precursor="true">MKIISIGFYFLYILTPITVLADPQSILQQRLAQVSGIYLKFHQKVMDKNNILIQESDGELWVQRPNQFYWHVFSPDENILLSDGRDMFFYHPLINQVVIYRIKNDLSYSPLMLIVGKKNSDWEDYNIIQKNDNFFFTPKKSEKDLIKFSIEITKSGIINRFSAIEESGLYSSYDFHNQKNILVDMNQFKLIFPSGVTIDDQR</sequence>
<dbReference type="GO" id="GO:0030288">
    <property type="term" value="C:outer membrane-bounded periplasmic space"/>
    <property type="evidence" value="ECO:0007669"/>
    <property type="project" value="TreeGrafter"/>
</dbReference>
<dbReference type="Pfam" id="PF03548">
    <property type="entry name" value="LolA"/>
    <property type="match status" value="1"/>
</dbReference>
<dbReference type="PANTHER" id="PTHR35869:SF1">
    <property type="entry name" value="OUTER-MEMBRANE LIPOPROTEIN CARRIER PROTEIN"/>
    <property type="match status" value="1"/>
</dbReference>
<comment type="subunit">
    <text evidence="3 10">Monomer.</text>
</comment>
<comment type="function">
    <text evidence="10">Participates in the translocation of lipoproteins from the inner membrane to the outer membrane. Only forms a complex with a lipoprotein if the residue after the N-terminal Cys is not an aspartate (The Asp acts as a targeting signal to indicate that the lipoprotein should stay in the inner membrane).</text>
</comment>
<evidence type="ECO:0000256" key="8">
    <source>
        <dbReference type="ARBA" id="ARBA00022927"/>
    </source>
</evidence>
<dbReference type="SUPFAM" id="SSF89392">
    <property type="entry name" value="Prokaryotic lipoproteins and lipoprotein localization factors"/>
    <property type="match status" value="1"/>
</dbReference>
<dbReference type="InterPro" id="IPR018323">
    <property type="entry name" value="OM_lipoprot_carrier_LolA_Pbac"/>
</dbReference>
<dbReference type="CDD" id="cd16325">
    <property type="entry name" value="LolA"/>
    <property type="match status" value="1"/>
</dbReference>
<evidence type="ECO:0000256" key="7">
    <source>
        <dbReference type="ARBA" id="ARBA00022764"/>
    </source>
</evidence>
<keyword evidence="8 10" id="KW-0653">Protein transport</keyword>
<dbReference type="InterPro" id="IPR029046">
    <property type="entry name" value="LolA/LolB/LppX"/>
</dbReference>
<keyword evidence="6" id="KW-0732">Signal</keyword>
<dbReference type="OrthoDB" id="9787361at2"/>
<dbReference type="GeneID" id="66304446"/>
<dbReference type="GO" id="GO:0042953">
    <property type="term" value="P:lipoprotein transport"/>
    <property type="evidence" value="ECO:0007669"/>
    <property type="project" value="InterPro"/>
</dbReference>
<evidence type="ECO:0000313" key="12">
    <source>
        <dbReference type="Proteomes" id="UP000294441"/>
    </source>
</evidence>
<dbReference type="AlphaFoldDB" id="A0A451D7U6"/>
<evidence type="ECO:0000256" key="2">
    <source>
        <dbReference type="ARBA" id="ARBA00007615"/>
    </source>
</evidence>
<evidence type="ECO:0000256" key="9">
    <source>
        <dbReference type="ARBA" id="ARBA00023186"/>
    </source>
</evidence>
<keyword evidence="5 10" id="KW-0813">Transport</keyword>
<evidence type="ECO:0000256" key="4">
    <source>
        <dbReference type="ARBA" id="ARBA00014035"/>
    </source>
</evidence>
<accession>A0A451D7U6</accession>
<dbReference type="Proteomes" id="UP000294441">
    <property type="component" value="Chromosome 1"/>
</dbReference>
<dbReference type="GO" id="GO:0044874">
    <property type="term" value="P:lipoprotein localization to outer membrane"/>
    <property type="evidence" value="ECO:0007669"/>
    <property type="project" value="UniProtKB-UniRule"/>
</dbReference>
<evidence type="ECO:0000256" key="6">
    <source>
        <dbReference type="ARBA" id="ARBA00022729"/>
    </source>
</evidence>
<protein>
    <recommendedName>
        <fullName evidence="4 10">Outer-membrane lipoprotein carrier protein</fullName>
    </recommendedName>
</protein>
<evidence type="ECO:0000256" key="10">
    <source>
        <dbReference type="HAMAP-Rule" id="MF_00240"/>
    </source>
</evidence>
<evidence type="ECO:0000256" key="3">
    <source>
        <dbReference type="ARBA" id="ARBA00011245"/>
    </source>
</evidence>
<dbReference type="PANTHER" id="PTHR35869">
    <property type="entry name" value="OUTER-MEMBRANE LIPOPROTEIN CARRIER PROTEIN"/>
    <property type="match status" value="1"/>
</dbReference>
<dbReference type="InterPro" id="IPR004564">
    <property type="entry name" value="OM_lipoprot_carrier_LolA-like"/>
</dbReference>
<comment type="subcellular location">
    <subcellularLocation>
        <location evidence="1 10">Periplasm</location>
    </subcellularLocation>
</comment>
<keyword evidence="11" id="KW-0449">Lipoprotein</keyword>
<dbReference type="Gene3D" id="2.50.20.10">
    <property type="entry name" value="Lipoprotein localisation LolA/LolB/LppX"/>
    <property type="match status" value="1"/>
</dbReference>
<evidence type="ECO:0000313" key="11">
    <source>
        <dbReference type="EMBL" id="VFP81835.1"/>
    </source>
</evidence>
<comment type="similarity">
    <text evidence="2 10">Belongs to the LolA family.</text>
</comment>
<gene>
    <name evidence="10 11" type="primary">lolA</name>
    <name evidence="11" type="ORF">ERCICURV3402_168</name>
</gene>
<dbReference type="EMBL" id="LR217713">
    <property type="protein sequence ID" value="VFP81835.1"/>
    <property type="molecule type" value="Genomic_DNA"/>
</dbReference>
<evidence type="ECO:0000256" key="5">
    <source>
        <dbReference type="ARBA" id="ARBA00022448"/>
    </source>
</evidence>